<proteinExistence type="predicted"/>
<accession>A0ABS8SYE0</accession>
<name>A0ABS8SYE0_DATST</name>
<sequence length="53" mass="6477">EHNLEEEKRISQFHFELEGMEAYYYSFKEKRAIREEAIFNVDSFNANFPDIDE</sequence>
<feature type="non-terminal residue" evidence="1">
    <location>
        <position position="1"/>
    </location>
</feature>
<protein>
    <submittedName>
        <fullName evidence="1">Uncharacterized protein</fullName>
    </submittedName>
</protein>
<dbReference type="Proteomes" id="UP000823775">
    <property type="component" value="Unassembled WGS sequence"/>
</dbReference>
<dbReference type="EMBL" id="JACEIK010000879">
    <property type="protein sequence ID" value="MCD7463352.1"/>
    <property type="molecule type" value="Genomic_DNA"/>
</dbReference>
<evidence type="ECO:0000313" key="1">
    <source>
        <dbReference type="EMBL" id="MCD7463352.1"/>
    </source>
</evidence>
<gene>
    <name evidence="1" type="ORF">HAX54_050392</name>
</gene>
<comment type="caution">
    <text evidence="1">The sequence shown here is derived from an EMBL/GenBank/DDBJ whole genome shotgun (WGS) entry which is preliminary data.</text>
</comment>
<keyword evidence="2" id="KW-1185">Reference proteome</keyword>
<organism evidence="1 2">
    <name type="scientific">Datura stramonium</name>
    <name type="common">Jimsonweed</name>
    <name type="synonym">Common thornapple</name>
    <dbReference type="NCBI Taxonomy" id="4076"/>
    <lineage>
        <taxon>Eukaryota</taxon>
        <taxon>Viridiplantae</taxon>
        <taxon>Streptophyta</taxon>
        <taxon>Embryophyta</taxon>
        <taxon>Tracheophyta</taxon>
        <taxon>Spermatophyta</taxon>
        <taxon>Magnoliopsida</taxon>
        <taxon>eudicotyledons</taxon>
        <taxon>Gunneridae</taxon>
        <taxon>Pentapetalae</taxon>
        <taxon>asterids</taxon>
        <taxon>lamiids</taxon>
        <taxon>Solanales</taxon>
        <taxon>Solanaceae</taxon>
        <taxon>Solanoideae</taxon>
        <taxon>Datureae</taxon>
        <taxon>Datura</taxon>
    </lineage>
</organism>
<reference evidence="1 2" key="1">
    <citation type="journal article" date="2021" name="BMC Genomics">
        <title>Datura genome reveals duplications of psychoactive alkaloid biosynthetic genes and high mutation rate following tissue culture.</title>
        <authorList>
            <person name="Rajewski A."/>
            <person name="Carter-House D."/>
            <person name="Stajich J."/>
            <person name="Litt A."/>
        </authorList>
    </citation>
    <scope>NUCLEOTIDE SEQUENCE [LARGE SCALE GENOMIC DNA]</scope>
    <source>
        <strain evidence="1">AR-01</strain>
    </source>
</reference>
<evidence type="ECO:0000313" key="2">
    <source>
        <dbReference type="Proteomes" id="UP000823775"/>
    </source>
</evidence>